<reference evidence="2 3" key="2">
    <citation type="journal article" date="2014" name="Int. J. Syst. Evol. Microbiol.">
        <title>Methanobacterium paludis sp. nov. and a novel strain of Methanobacterium lacus isolated from northern peatlands.</title>
        <authorList>
            <person name="Cadillo-Quiroz H."/>
            <person name="Brauer S.L."/>
            <person name="Goodson N."/>
            <person name="Yavitt J.B."/>
            <person name="Zinder S.H."/>
        </authorList>
    </citation>
    <scope>NUCLEOTIDE SEQUENCE [LARGE SCALE GENOMIC DNA]</scope>
    <source>
        <strain evidence="2 3">AL-21</strain>
    </source>
</reference>
<dbReference type="SUPFAM" id="SSF55136">
    <property type="entry name" value="Probable bacterial effector-binding domain"/>
    <property type="match status" value="1"/>
</dbReference>
<dbReference type="GeneID" id="10277919"/>
<dbReference type="InterPro" id="IPR006917">
    <property type="entry name" value="SOUL_heme-bd"/>
</dbReference>
<protein>
    <submittedName>
        <fullName evidence="2">SOUL heme-binding protein</fullName>
    </submittedName>
</protein>
<dbReference type="eggNOG" id="arCOG04820">
    <property type="taxonomic scope" value="Archaea"/>
</dbReference>
<dbReference type="Gene3D" id="3.20.80.10">
    <property type="entry name" value="Regulatory factor, effector binding domain"/>
    <property type="match status" value="1"/>
</dbReference>
<dbReference type="RefSeq" id="WP_013645055.1">
    <property type="nucleotide sequence ID" value="NC_015216.1"/>
</dbReference>
<organism evidence="2 3">
    <name type="scientific">Methanobacterium lacus (strain AL-21)</name>
    <dbReference type="NCBI Taxonomy" id="877455"/>
    <lineage>
        <taxon>Archaea</taxon>
        <taxon>Methanobacteriati</taxon>
        <taxon>Methanobacteriota</taxon>
        <taxon>Methanomada group</taxon>
        <taxon>Methanobacteria</taxon>
        <taxon>Methanobacteriales</taxon>
        <taxon>Methanobacteriaceae</taxon>
        <taxon>Methanobacterium</taxon>
    </lineage>
</organism>
<dbReference type="OrthoDB" id="141612at2157"/>
<dbReference type="PANTHER" id="PTHR11220">
    <property type="entry name" value="HEME-BINDING PROTEIN-RELATED"/>
    <property type="match status" value="1"/>
</dbReference>
<dbReference type="HOGENOM" id="CLU_068699_0_1_2"/>
<name>F0T8F3_METLA</name>
<gene>
    <name evidence="2" type="ordered locus">Metbo_1468</name>
</gene>
<proteinExistence type="predicted"/>
<keyword evidence="3" id="KW-1185">Reference proteome</keyword>
<dbReference type="Pfam" id="PF04832">
    <property type="entry name" value="SOUL"/>
    <property type="match status" value="1"/>
</dbReference>
<accession>F0T8F3</accession>
<evidence type="ECO:0000313" key="2">
    <source>
        <dbReference type="EMBL" id="ADZ09704.1"/>
    </source>
</evidence>
<dbReference type="EMBL" id="CP002551">
    <property type="protein sequence ID" value="ADZ09704.1"/>
    <property type="molecule type" value="Genomic_DNA"/>
</dbReference>
<dbReference type="PANTHER" id="PTHR11220:SF58">
    <property type="entry name" value="SOUL HEME-BINDING FAMILY PROTEIN"/>
    <property type="match status" value="1"/>
</dbReference>
<reference evidence="3" key="1">
    <citation type="submission" date="2011-02" db="EMBL/GenBank/DDBJ databases">
        <title>Complete sequence of Methanobacterium sp. AL-21.</title>
        <authorList>
            <consortium name="US DOE Joint Genome Institute"/>
            <person name="Lucas S."/>
            <person name="Copeland A."/>
            <person name="Lapidus A."/>
            <person name="Cheng J.-F."/>
            <person name="Goodwin L."/>
            <person name="Pitluck S."/>
            <person name="Chertkov O."/>
            <person name="Detter J.C."/>
            <person name="Han C."/>
            <person name="Tapia R."/>
            <person name="Land M."/>
            <person name="Hauser L."/>
            <person name="Kyrpides N."/>
            <person name="Ivanova N."/>
            <person name="Mikhailova N."/>
            <person name="Pagani I."/>
            <person name="Cadillo-Quiroz H."/>
            <person name="Imachi H."/>
            <person name="Zinder S."/>
            <person name="Liu W."/>
            <person name="Woyke T."/>
        </authorList>
    </citation>
    <scope>NUCLEOTIDE SEQUENCE [LARGE SCALE GENOMIC DNA]</scope>
    <source>
        <strain evidence="3">AL-21</strain>
    </source>
</reference>
<sequence>MVETLAYEVEKKDGDFEIRSYGDHILAHVDVEAPFDEAMSMGFKVLAHYIFGGNKKRSSIDMTAPVEEEKRNSEKIPMTSPVTEESLMESEKIKMTTPVTEEKTGNIHRISFVMPSNYTMEALPEPEDEKIKFEEIKAEKMAVLRFKGRVKENLANEKIEEMKNWLKENNIQAKSNFVVAQYNNPAVPSFFRRNEIMVDI</sequence>
<dbReference type="KEGG" id="mel:Metbo_1468"/>
<dbReference type="AlphaFoldDB" id="F0T8F3"/>
<dbReference type="Proteomes" id="UP000007490">
    <property type="component" value="Chromosome"/>
</dbReference>
<dbReference type="InterPro" id="IPR011256">
    <property type="entry name" value="Reg_factor_effector_dom_sf"/>
</dbReference>
<feature type="region of interest" description="Disordered" evidence="1">
    <location>
        <begin position="63"/>
        <end position="93"/>
    </location>
</feature>
<evidence type="ECO:0000313" key="3">
    <source>
        <dbReference type="Proteomes" id="UP000007490"/>
    </source>
</evidence>
<evidence type="ECO:0000256" key="1">
    <source>
        <dbReference type="SAM" id="MobiDB-lite"/>
    </source>
</evidence>